<evidence type="ECO:0000313" key="3">
    <source>
        <dbReference type="Proteomes" id="UP001295740"/>
    </source>
</evidence>
<reference evidence="2" key="1">
    <citation type="submission" date="2023-10" db="EMBL/GenBank/DDBJ databases">
        <authorList>
            <person name="Hackl T."/>
        </authorList>
    </citation>
    <scope>NUCLEOTIDE SEQUENCE</scope>
</reference>
<comment type="caution">
    <text evidence="2">The sequence shown here is derived from an EMBL/GenBank/DDBJ whole genome shotgun (WGS) entry which is preliminary data.</text>
</comment>
<dbReference type="EMBL" id="CAUWAG010000018">
    <property type="protein sequence ID" value="CAJ2511747.1"/>
    <property type="molecule type" value="Genomic_DNA"/>
</dbReference>
<sequence length="634" mass="70048">MDPGDVQPASAKPATWSHILSRPPSPAVSKSVTWSNILNQPPSPAKENTAARSGTRMTLRASRPGSTASRPGSAASSSASFYSPKKRSLSEKNLWPDKMEKTRKAVDIPLDKKQYTDLAWPQKTPTKFSYDWDPAYVAAGEDEYAQEKEALGNLPFATRDLLSGDTGNGFLHMLSLHQRNKGPCLSGLRAVVEAAAREGSAGTGSGNHSAAARLAAFNAGKLISDTSPDKKKRTPMFTHDHSICPNWLTMTEEPPHHPIDMDDEQKQMYDNAFTISLALDSYEVPLGHWPELPPGYFQFGIDGAFDGAHDEGGWMDGQKSQYPADQGDDYYTAKGQKGQYPADQGDDYYGDDDQEDLYTASGGSQEWYDAPPEAYYSGVTETGPTASDYNYKQLYHPNEIGYSSSKSWISPAEEERVRWGKLNANLHHGSMHKSPFVPRSLKKYVELKMATGRANEEAVEKQIAQREEQAAVTRRFIAAGGPLEQLQIPVEMSQKLKHVNERDGLSPITARPSIWAKDLGRNIHVDWPTYRELKADGDDRAMGRYGRFLPLPRVEVLDDKYEHLSHGPEAIPKKGPKVPKEYRKVANWAKSSPGADGLTALEAADLDKPAQEIEMGKLPPVAQELINETDEEES</sequence>
<feature type="region of interest" description="Disordered" evidence="1">
    <location>
        <begin position="611"/>
        <end position="634"/>
    </location>
</feature>
<feature type="region of interest" description="Disordered" evidence="1">
    <location>
        <begin position="1"/>
        <end position="84"/>
    </location>
</feature>
<proteinExistence type="predicted"/>
<evidence type="ECO:0000313" key="2">
    <source>
        <dbReference type="EMBL" id="CAJ2511747.1"/>
    </source>
</evidence>
<feature type="compositionally biased region" description="Polar residues" evidence="1">
    <location>
        <begin position="28"/>
        <end position="40"/>
    </location>
</feature>
<feature type="compositionally biased region" description="Low complexity" evidence="1">
    <location>
        <begin position="65"/>
        <end position="83"/>
    </location>
</feature>
<organism evidence="2 3">
    <name type="scientific">Anthostomella pinea</name>
    <dbReference type="NCBI Taxonomy" id="933095"/>
    <lineage>
        <taxon>Eukaryota</taxon>
        <taxon>Fungi</taxon>
        <taxon>Dikarya</taxon>
        <taxon>Ascomycota</taxon>
        <taxon>Pezizomycotina</taxon>
        <taxon>Sordariomycetes</taxon>
        <taxon>Xylariomycetidae</taxon>
        <taxon>Xylariales</taxon>
        <taxon>Xylariaceae</taxon>
        <taxon>Anthostomella</taxon>
    </lineage>
</organism>
<keyword evidence="3" id="KW-1185">Reference proteome</keyword>
<feature type="region of interest" description="Disordered" evidence="1">
    <location>
        <begin position="311"/>
        <end position="354"/>
    </location>
</feature>
<dbReference type="AlphaFoldDB" id="A0AAI8YLK3"/>
<name>A0AAI8YLK3_9PEZI</name>
<feature type="compositionally biased region" description="Acidic residues" evidence="1">
    <location>
        <begin position="344"/>
        <end position="354"/>
    </location>
</feature>
<evidence type="ECO:0000256" key="1">
    <source>
        <dbReference type="SAM" id="MobiDB-lite"/>
    </source>
</evidence>
<protein>
    <submittedName>
        <fullName evidence="2">Uu.00g073720.m01.CDS01</fullName>
    </submittedName>
</protein>
<dbReference type="Proteomes" id="UP001295740">
    <property type="component" value="Unassembled WGS sequence"/>
</dbReference>
<gene>
    <name evidence="2" type="ORF">KHLLAP_LOCUS12215</name>
</gene>
<accession>A0AAI8YLK3</accession>